<feature type="compositionally biased region" description="Low complexity" evidence="1">
    <location>
        <begin position="221"/>
        <end position="240"/>
    </location>
</feature>
<feature type="compositionally biased region" description="Basic and acidic residues" evidence="1">
    <location>
        <begin position="26"/>
        <end position="36"/>
    </location>
</feature>
<reference evidence="2 3" key="1">
    <citation type="submission" date="2024-05" db="EMBL/GenBank/DDBJ databases">
        <title>Culex pipiens pipiens assembly and annotation.</title>
        <authorList>
            <person name="Alout H."/>
            <person name="Durand T."/>
        </authorList>
    </citation>
    <scope>NUCLEOTIDE SEQUENCE [LARGE SCALE GENOMIC DNA]</scope>
    <source>
        <strain evidence="2">HA-2024</strain>
        <tissue evidence="2">Whole body</tissue>
    </source>
</reference>
<gene>
    <name evidence="2" type="ORF">pipiens_016684</name>
</gene>
<evidence type="ECO:0000313" key="3">
    <source>
        <dbReference type="Proteomes" id="UP001562425"/>
    </source>
</evidence>
<accession>A0ABD1CKK3</accession>
<name>A0ABD1CKK3_CULPP</name>
<feature type="compositionally biased region" description="Low complexity" evidence="1">
    <location>
        <begin position="157"/>
        <end position="179"/>
    </location>
</feature>
<feature type="region of interest" description="Disordered" evidence="1">
    <location>
        <begin position="199"/>
        <end position="241"/>
    </location>
</feature>
<evidence type="ECO:0000313" key="2">
    <source>
        <dbReference type="EMBL" id="KAL1376800.1"/>
    </source>
</evidence>
<evidence type="ECO:0000256" key="1">
    <source>
        <dbReference type="SAM" id="MobiDB-lite"/>
    </source>
</evidence>
<feature type="compositionally biased region" description="Low complexity" evidence="1">
    <location>
        <begin position="94"/>
        <end position="105"/>
    </location>
</feature>
<feature type="region of interest" description="Disordered" evidence="1">
    <location>
        <begin position="20"/>
        <end position="184"/>
    </location>
</feature>
<feature type="compositionally biased region" description="Polar residues" evidence="1">
    <location>
        <begin position="134"/>
        <end position="147"/>
    </location>
</feature>
<sequence>MAVQDGREWKSRWLRRRFGSGNSRAELIRHPERELSAEGAQEKALYPRSQQVHSQLGGRGRVLQVEQREQAHTSAHVSPAAGGIPELGGGVGGMNNSSNSSGSVGKPRSSQNMRRTSRQSRRSKEKDRRGSDCKVTTSLQFKNQTRNKTNEGGLPMQAPIQQAQPQPQQIQQQQLHQQQSPYEDHYDSYGDLKMPCSSTIRRRTPPSSRSRLENGHSQVHAAAAAAAGATPQQRSSAAASGRLAGNPLRQIFATPQQQQLYQHLFIIL</sequence>
<proteinExistence type="predicted"/>
<dbReference type="AlphaFoldDB" id="A0ABD1CKK3"/>
<organism evidence="2 3">
    <name type="scientific">Culex pipiens pipiens</name>
    <name type="common">Northern house mosquito</name>
    <dbReference type="NCBI Taxonomy" id="38569"/>
    <lineage>
        <taxon>Eukaryota</taxon>
        <taxon>Metazoa</taxon>
        <taxon>Ecdysozoa</taxon>
        <taxon>Arthropoda</taxon>
        <taxon>Hexapoda</taxon>
        <taxon>Insecta</taxon>
        <taxon>Pterygota</taxon>
        <taxon>Neoptera</taxon>
        <taxon>Endopterygota</taxon>
        <taxon>Diptera</taxon>
        <taxon>Nematocera</taxon>
        <taxon>Culicoidea</taxon>
        <taxon>Culicidae</taxon>
        <taxon>Culicinae</taxon>
        <taxon>Culicini</taxon>
        <taxon>Culex</taxon>
        <taxon>Culex</taxon>
    </lineage>
</organism>
<keyword evidence="3" id="KW-1185">Reference proteome</keyword>
<comment type="caution">
    <text evidence="2">The sequence shown here is derived from an EMBL/GenBank/DDBJ whole genome shotgun (WGS) entry which is preliminary data.</text>
</comment>
<protein>
    <submittedName>
        <fullName evidence="2">Uncharacterized protein</fullName>
    </submittedName>
</protein>
<dbReference type="EMBL" id="JBEHCU010011388">
    <property type="protein sequence ID" value="KAL1376800.1"/>
    <property type="molecule type" value="Genomic_DNA"/>
</dbReference>
<feature type="compositionally biased region" description="Basic and acidic residues" evidence="1">
    <location>
        <begin position="122"/>
        <end position="132"/>
    </location>
</feature>
<dbReference type="Proteomes" id="UP001562425">
    <property type="component" value="Unassembled WGS sequence"/>
</dbReference>